<dbReference type="EMBL" id="FLUM01000001">
    <property type="protein sequence ID" value="SBV98514.1"/>
    <property type="molecule type" value="Genomic_DNA"/>
</dbReference>
<evidence type="ECO:0000313" key="1">
    <source>
        <dbReference type="EMBL" id="SBV98514.1"/>
    </source>
</evidence>
<sequence length="231" mass="27104">MKKFNTEITIDATAAELQQIGITIPDYCGQAMRAWDFNTMTPNGPCAKVYPYYSENDYFEIPMRYVRFVDLTIEEASFIYPDAVEANITMISGLSVENHIHRLERTHLLSSHAKTVYHEVFGFQLRAILSQQAHRYRLIENFVQELQAMNLQPVCEDEGIRLEYIFNDSLQPWVSKLLNTYIGFWRSIAIKVDHDRQTRIARYYIKYQLITGKDLTDDELIRAVEYVQKKI</sequence>
<accession>A0A212JGG9</accession>
<dbReference type="AlphaFoldDB" id="A0A212JGG9"/>
<gene>
    <name evidence="1" type="ORF">KL86DYS1_12193</name>
</gene>
<protein>
    <submittedName>
        <fullName evidence="1">Uncharacterized protein</fullName>
    </submittedName>
</protein>
<name>A0A212JGG9_9BACT</name>
<reference evidence="1" key="1">
    <citation type="submission" date="2016-04" db="EMBL/GenBank/DDBJ databases">
        <authorList>
            <person name="Evans L.H."/>
            <person name="Alamgir A."/>
            <person name="Owens N."/>
            <person name="Weber N.D."/>
            <person name="Virtaneva K."/>
            <person name="Barbian K."/>
            <person name="Babar A."/>
            <person name="Rosenke K."/>
        </authorList>
    </citation>
    <scope>NUCLEOTIDE SEQUENCE</scope>
    <source>
        <strain evidence="1">86-1</strain>
    </source>
</reference>
<dbReference type="RefSeq" id="WP_296940846.1">
    <property type="nucleotide sequence ID" value="NZ_LT599032.1"/>
</dbReference>
<proteinExistence type="predicted"/>
<organism evidence="1">
    <name type="scientific">uncultured Dysgonomonas sp</name>
    <dbReference type="NCBI Taxonomy" id="206096"/>
    <lineage>
        <taxon>Bacteria</taxon>
        <taxon>Pseudomonadati</taxon>
        <taxon>Bacteroidota</taxon>
        <taxon>Bacteroidia</taxon>
        <taxon>Bacteroidales</taxon>
        <taxon>Dysgonomonadaceae</taxon>
        <taxon>Dysgonomonas</taxon>
        <taxon>environmental samples</taxon>
    </lineage>
</organism>